<dbReference type="OrthoDB" id="4753209at2"/>
<evidence type="ECO:0000313" key="2">
    <source>
        <dbReference type="EMBL" id="OFJ55740.1"/>
    </source>
</evidence>
<keyword evidence="1" id="KW-1133">Transmembrane helix</keyword>
<reference evidence="2 3" key="1">
    <citation type="submission" date="2016-09" db="EMBL/GenBank/DDBJ databases">
        <title>genome sequence of Mycobacterium sp. 739 SCH.</title>
        <authorList>
            <person name="Greninger A.L."/>
            <person name="Qin X."/>
            <person name="Jerome K."/>
            <person name="Vora S."/>
            <person name="Quinn K."/>
        </authorList>
    </citation>
    <scope>NUCLEOTIDE SEQUENCE [LARGE SCALE GENOMIC DNA]</scope>
    <source>
        <strain evidence="2 3">SCH</strain>
    </source>
</reference>
<dbReference type="Proteomes" id="UP000178953">
    <property type="component" value="Unassembled WGS sequence"/>
</dbReference>
<evidence type="ECO:0000313" key="3">
    <source>
        <dbReference type="Proteomes" id="UP000178953"/>
    </source>
</evidence>
<comment type="caution">
    <text evidence="2">The sequence shown here is derived from an EMBL/GenBank/DDBJ whole genome shotgun (WGS) entry which is preliminary data.</text>
</comment>
<keyword evidence="3" id="KW-1185">Reference proteome</keyword>
<organism evidence="2 3">
    <name type="scientific">Mycolicibacterium grossiae</name>
    <dbReference type="NCBI Taxonomy" id="1552759"/>
    <lineage>
        <taxon>Bacteria</taxon>
        <taxon>Bacillati</taxon>
        <taxon>Actinomycetota</taxon>
        <taxon>Actinomycetes</taxon>
        <taxon>Mycobacteriales</taxon>
        <taxon>Mycobacteriaceae</taxon>
        <taxon>Mycolicibacterium</taxon>
    </lineage>
</organism>
<sequence length="153" mass="15524">MGNRLSRHERETRREIATYLSISFAVAFAAIVAAVVARTADRAPAAAAPQHVAAASVPAPDQPISQEGRLVSVTPTSVTAQGADGVPRTYVVDGQTNAITPAGSQVGAAGTAFAVNDEVQIVGVVRGGTAIATAVAHRDVSQLAGPPMDYALP</sequence>
<dbReference type="EMBL" id="MCHX01000001">
    <property type="protein sequence ID" value="OFJ55740.1"/>
    <property type="molecule type" value="Genomic_DNA"/>
</dbReference>
<evidence type="ECO:0000256" key="1">
    <source>
        <dbReference type="SAM" id="Phobius"/>
    </source>
</evidence>
<name>A0A1E8QCD7_9MYCO</name>
<gene>
    <name evidence="2" type="ORF">BEL07_00635</name>
</gene>
<keyword evidence="1" id="KW-0812">Transmembrane</keyword>
<evidence type="ECO:0008006" key="4">
    <source>
        <dbReference type="Google" id="ProtNLM"/>
    </source>
</evidence>
<protein>
    <recommendedName>
        <fullName evidence="4">DUF5666 domain-containing protein</fullName>
    </recommendedName>
</protein>
<dbReference type="AlphaFoldDB" id="A0A1E8QCD7"/>
<keyword evidence="1" id="KW-0472">Membrane</keyword>
<dbReference type="RefSeq" id="WP_070351166.1">
    <property type="nucleotide sequence ID" value="NZ_CP043474.1"/>
</dbReference>
<accession>A0A1E8QCD7</accession>
<feature type="transmembrane region" description="Helical" evidence="1">
    <location>
        <begin position="16"/>
        <end position="37"/>
    </location>
</feature>
<proteinExistence type="predicted"/>